<reference evidence="3" key="1">
    <citation type="submission" date="2019-07" db="EMBL/GenBank/DDBJ databases">
        <title>De Novo Assembly of kiwifruit Actinidia rufa.</title>
        <authorList>
            <person name="Sugita-Konishi S."/>
            <person name="Sato K."/>
            <person name="Mori E."/>
            <person name="Abe Y."/>
            <person name="Kisaki G."/>
            <person name="Hamano K."/>
            <person name="Suezawa K."/>
            <person name="Otani M."/>
            <person name="Fukuda T."/>
            <person name="Manabe T."/>
            <person name="Gomi K."/>
            <person name="Tabuchi M."/>
            <person name="Akimitsu K."/>
            <person name="Kataoka I."/>
        </authorList>
    </citation>
    <scope>NUCLEOTIDE SEQUENCE [LARGE SCALE GENOMIC DNA]</scope>
    <source>
        <strain evidence="3">cv. Fuchu</strain>
    </source>
</reference>
<dbReference type="InterPro" id="IPR005162">
    <property type="entry name" value="Retrotrans_gag_dom"/>
</dbReference>
<dbReference type="EMBL" id="BJWL01000327">
    <property type="protein sequence ID" value="GFS39302.1"/>
    <property type="molecule type" value="Genomic_DNA"/>
</dbReference>
<comment type="caution">
    <text evidence="2">The sequence shown here is derived from an EMBL/GenBank/DDBJ whole genome shotgun (WGS) entry which is preliminary data.</text>
</comment>
<dbReference type="OrthoDB" id="903981at2759"/>
<evidence type="ECO:0000313" key="2">
    <source>
        <dbReference type="EMBL" id="GFS39302.1"/>
    </source>
</evidence>
<dbReference type="CDD" id="cd00303">
    <property type="entry name" value="retropepsin_like"/>
    <property type="match status" value="1"/>
</dbReference>
<name>A0A7J0DQQ8_9ERIC</name>
<dbReference type="Pfam" id="PF03732">
    <property type="entry name" value="Retrotrans_gag"/>
    <property type="match status" value="1"/>
</dbReference>
<proteinExistence type="predicted"/>
<evidence type="ECO:0000313" key="3">
    <source>
        <dbReference type="Proteomes" id="UP000585474"/>
    </source>
</evidence>
<feature type="domain" description="Retrotransposon gag" evidence="1">
    <location>
        <begin position="91"/>
        <end position="165"/>
    </location>
</feature>
<protein>
    <recommendedName>
        <fullName evidence="1">Retrotransposon gag domain-containing protein</fullName>
    </recommendedName>
</protein>
<keyword evidence="3" id="KW-1185">Reference proteome</keyword>
<organism evidence="2 3">
    <name type="scientific">Actinidia rufa</name>
    <dbReference type="NCBI Taxonomy" id="165716"/>
    <lineage>
        <taxon>Eukaryota</taxon>
        <taxon>Viridiplantae</taxon>
        <taxon>Streptophyta</taxon>
        <taxon>Embryophyta</taxon>
        <taxon>Tracheophyta</taxon>
        <taxon>Spermatophyta</taxon>
        <taxon>Magnoliopsida</taxon>
        <taxon>eudicotyledons</taxon>
        <taxon>Gunneridae</taxon>
        <taxon>Pentapetalae</taxon>
        <taxon>asterids</taxon>
        <taxon>Ericales</taxon>
        <taxon>Actinidiaceae</taxon>
        <taxon>Actinidia</taxon>
    </lineage>
</organism>
<gene>
    <name evidence="2" type="ORF">Acr_00g0062150</name>
</gene>
<evidence type="ECO:0000259" key="1">
    <source>
        <dbReference type="Pfam" id="PF03732"/>
    </source>
</evidence>
<accession>A0A7J0DQQ8</accession>
<dbReference type="AlphaFoldDB" id="A0A7J0DQQ8"/>
<dbReference type="PANTHER" id="PTHR33240">
    <property type="entry name" value="OS08G0508500 PROTEIN"/>
    <property type="match status" value="1"/>
</dbReference>
<dbReference type="PANTHER" id="PTHR33240:SF8">
    <property type="entry name" value="OS03G0439900 PROTEIN"/>
    <property type="match status" value="1"/>
</dbReference>
<dbReference type="Proteomes" id="UP000585474">
    <property type="component" value="Unassembled WGS sequence"/>
</dbReference>
<sequence length="546" mass="62412">MNENNARLIQHIARKKLTDLAVLTDLVPTILKVAKALVGHILSEVYVVDHQICTPGEKEVLSFQSLSLQAELPIRMARKLGEKGDHGYEGQLSSRTIDSFGDLSRLFVANFMSCRVKQKNASHLFTVHQKDGESLKDYVKQFNQVVLEVEDPSNKVVVTAMMKGLCQGPLFDSLTKNVPKTLSALQSKADKYIAAKELDEAKRRRQGKVDHKRKEPDTRRVDYRDEVLIEIKNKTFVKWSEKIKTNPLGRNKNKYCKFHRDHGHNTKDCFQLKEQIADLIQRGYFRKGVWIKRIFKLVPEEACQRSYGRAEEEVYNLSTPMTETHKFITFTNDDLRGLHLPHDDALVVSATIANCNVQRILVHNGSSVDILFISAFDKMKIGRDRLHPFHTPLIKFGGSTTHPYGWIKLPVTLGIEPHQTTVWQDFIVVDCLSNYNAILGIGENNDTEMEALRDEVEEITLVDPRETENTKPLEYVAPIFIHPDYLDCYVMIGTELTEELHNALVEFLKKNYDAVAWSQGDVLEIDPQVAVHKLFTDPDHSLVRQK</sequence>